<dbReference type="Pfam" id="PF13547">
    <property type="entry name" value="GTA_TIM"/>
    <property type="match status" value="1"/>
</dbReference>
<dbReference type="InterPro" id="IPR025195">
    <property type="entry name" value="GTA_TIM_dom"/>
</dbReference>
<dbReference type="CDD" id="cd19607">
    <property type="entry name" value="GTA_TIM-barrel-like"/>
    <property type="match status" value="1"/>
</dbReference>
<reference evidence="5 6" key="1">
    <citation type="journal article" date="2015" name="Antonie Van Leeuwenhoek">
        <title>Pseudooceanicola atlanticus gen. nov. sp. nov., isolated from surface seawater of the Atlantic Ocean and reclassification of Oceanicola batsensis, Oceanicola marinus, Oceanicola nitratireducens, Oceanicola nanhaiensis, Oceanicola antarcticus and Oceanicola flagellatus, as Pseudooceanicola batsensis comb. nov., Pseudooceanicola marinus comb. nov., Pseudooceanicola nitratireducens comb. nov., Pseudooceanicola nanhaiensis comb. nov., Pseudooceanicola antarcticus comb. nov., and Pseudooceanicola flagellatus comb. nov.</title>
        <authorList>
            <person name="Lai Q."/>
            <person name="Li G."/>
            <person name="Liu X."/>
            <person name="Du Y."/>
            <person name="Sun F."/>
            <person name="Shao Z."/>
        </authorList>
    </citation>
    <scope>NUCLEOTIDE SEQUENCE [LARGE SCALE GENOMIC DNA]</scope>
    <source>
        <strain evidence="5 6">22II-s11g</strain>
    </source>
</reference>
<dbReference type="STRING" id="1461694.ATO9_09075"/>
<dbReference type="InterPro" id="IPR017853">
    <property type="entry name" value="GH"/>
</dbReference>
<dbReference type="Gene3D" id="3.20.20.80">
    <property type="entry name" value="Glycosidases"/>
    <property type="match status" value="1"/>
</dbReference>
<dbReference type="Proteomes" id="UP000030004">
    <property type="component" value="Unassembled WGS sequence"/>
</dbReference>
<evidence type="ECO:0000313" key="6">
    <source>
        <dbReference type="Proteomes" id="UP000030004"/>
    </source>
</evidence>
<keyword evidence="6" id="KW-1185">Reference proteome</keyword>
<proteinExistence type="predicted"/>
<dbReference type="InterPro" id="IPR032876">
    <property type="entry name" value="J_dom"/>
</dbReference>
<dbReference type="InterPro" id="IPR056490">
    <property type="entry name" value="Rcc01698_C"/>
</dbReference>
<dbReference type="Pfam" id="PF13550">
    <property type="entry name" value="Phage-tail_3"/>
    <property type="match status" value="1"/>
</dbReference>
<evidence type="ECO:0000313" key="5">
    <source>
        <dbReference type="EMBL" id="KGM48851.1"/>
    </source>
</evidence>
<comment type="caution">
    <text evidence="5">The sequence shown here is derived from an EMBL/GenBank/DDBJ whole genome shotgun (WGS) entry which is preliminary data.</text>
</comment>
<feature type="domain" description="Tip attachment protein J" evidence="3">
    <location>
        <begin position="802"/>
        <end position="960"/>
    </location>
</feature>
<name>A0A0A0ED51_9RHOB</name>
<evidence type="ECO:0000259" key="3">
    <source>
        <dbReference type="Pfam" id="PF13550"/>
    </source>
</evidence>
<dbReference type="eggNOG" id="COG3391">
    <property type="taxonomic scope" value="Bacteria"/>
</dbReference>
<feature type="domain" description="GTA TIM-barrel-like" evidence="2">
    <location>
        <begin position="446"/>
        <end position="741"/>
    </location>
</feature>
<feature type="domain" description="Rcc01698-like C-terminal" evidence="4">
    <location>
        <begin position="1051"/>
        <end position="1151"/>
    </location>
</feature>
<protein>
    <submittedName>
        <fullName evidence="5">Phage host specificity protein</fullName>
    </submittedName>
</protein>
<dbReference type="Pfam" id="PF23666">
    <property type="entry name" value="Rcc01698_C"/>
    <property type="match status" value="1"/>
</dbReference>
<accession>A0A0A0ED51</accession>
<gene>
    <name evidence="5" type="ORF">ATO9_09075</name>
</gene>
<dbReference type="EMBL" id="AQQX01000003">
    <property type="protein sequence ID" value="KGM48851.1"/>
    <property type="molecule type" value="Genomic_DNA"/>
</dbReference>
<dbReference type="SUPFAM" id="SSF51445">
    <property type="entry name" value="(Trans)glycosidases"/>
    <property type="match status" value="1"/>
</dbReference>
<evidence type="ECO:0000259" key="4">
    <source>
        <dbReference type="Pfam" id="PF23666"/>
    </source>
</evidence>
<dbReference type="OrthoDB" id="8445115at2"/>
<evidence type="ECO:0000256" key="1">
    <source>
        <dbReference type="SAM" id="MobiDB-lite"/>
    </source>
</evidence>
<evidence type="ECO:0000259" key="2">
    <source>
        <dbReference type="Pfam" id="PF13547"/>
    </source>
</evidence>
<feature type="region of interest" description="Disordered" evidence="1">
    <location>
        <begin position="667"/>
        <end position="686"/>
    </location>
</feature>
<sequence length="1303" mass="141340">MATILLSAAGAALGGTLGGSVLGMSSVVAGRFVGAVLGRAIDQRLMGQGAEPVETGRVERIRLMGAGEGDPIARIHGRMRVAGQVIWASQFREVVSESGGGGGKGLSQSASPAIRNYSYRVSLAVALCEGEISGVGRVWADGAELAPEALGMRVYTGAADQLPDPKIEAVEGAGTVPAYRGTAYVVFEELNLDRWGNRVPQFTFEVLRPAPAEIGPDDPARAIQAVAMMPGSGEYALATTPVSFDLGAGVVRMANVNTPSGKADFPTALDQMEASLPACQNVSLIVSWFGNDLRCGECATVPRLEQNAQDGTGMPWSVSGVTRPIGLQVPRDDDDRPVYGGTPSDASVVQAIREMNARGQKVMFYPFLLMDQMPGNTLTNPWTGDEGQPELPWRGRITTSLAPGVDGSPDRTAQAGSEVDAFFGTAAASDYVIGDGVVSHVGTPDWQYRHFILHYAALCAAAGGVDSFCIGSEMRALTQIRDANGFPAVAALRDLAAEVRTILGPNTKIGYAADWSEYFGYQPQDGSGDRYFHLDPLWSDAEIDFIGIDNYMPLSDWRDGDTHADAQWGDIYDLDYLRANIEGGEGYDWFYHSPEAEAAQIRTPITDDAHGEPWIWRYKDIRNWWASAHHERIDGVRQELPTGWEPQSKPIWFTELGCAAIDKATNQPNKFLDPKSSESQLPRASDGRRDDLIQLQYLRAMYSHWGDPANNPVSVEYGGPMIDMSRGFVWAWDARPFPWFPRNREIWSDGANYTTGHWITGRASARSLASVVREICVSAGVTQIDTDGLWGVVWGFEQPEGGTARQALQALMLRFGFDAVEREGLLRFRMRDGRVDAMLDPDQMALSSELDGVTEETRASEAEMAGRIRIRFVEAEADFETIAEEAALPEEDHGPVAGQDLRLSMLRGEGRQVAERWLSEARIARDTLRLALPPSRADLGPGDVVQIGPGEARYRIDRIERSGMGLIDAVRIEPETYRPVDMIEDATTQKAFVPPVPVFPLFLDLPLITGDEVPHAPHIAVTARPWPGSVALYQGAEDADYTLDRIIDARATIGVTETALLRAAPGRFDRANPLTVRLTSGELSSVSDAALLSGKNLMAIGDGTPGNWELFQFRDVVPGGDGVFLLSHRLRGQLGTDAWMPVAWPAGSYVVLLDGRPTQIGLTGAQRGYARHFRIGPAERGYSDTSYRHQVHAFDGIGLKPLSPVHLRAAPEGGDLAISWIRRTRIDGDRWDGLDVPLGEEAELYRLRVFDGPTILRETTLSTPGWTYSTAEQGADGGASGKVIEVAQISAQVGAGAPARLSL</sequence>
<organism evidence="5 6">
    <name type="scientific">Pseudooceanicola atlanticus</name>
    <dbReference type="NCBI Taxonomy" id="1461694"/>
    <lineage>
        <taxon>Bacteria</taxon>
        <taxon>Pseudomonadati</taxon>
        <taxon>Pseudomonadota</taxon>
        <taxon>Alphaproteobacteria</taxon>
        <taxon>Rhodobacterales</taxon>
        <taxon>Paracoccaceae</taxon>
        <taxon>Pseudooceanicola</taxon>
    </lineage>
</organism>
<dbReference type="RefSeq" id="WP_043747608.1">
    <property type="nucleotide sequence ID" value="NZ_AQQX01000003.1"/>
</dbReference>